<dbReference type="RefSeq" id="XP_013251688.1">
    <property type="nucleotide sequence ID" value="XM_013396234.1"/>
</dbReference>
<gene>
    <name evidence="2" type="ORF">EAH_00029260</name>
</gene>
<organism evidence="2 3">
    <name type="scientific">Eimeria acervulina</name>
    <name type="common">Coccidian parasite</name>
    <dbReference type="NCBI Taxonomy" id="5801"/>
    <lineage>
        <taxon>Eukaryota</taxon>
        <taxon>Sar</taxon>
        <taxon>Alveolata</taxon>
        <taxon>Apicomplexa</taxon>
        <taxon>Conoidasida</taxon>
        <taxon>Coccidia</taxon>
        <taxon>Eucoccidiorida</taxon>
        <taxon>Eimeriorina</taxon>
        <taxon>Eimeriidae</taxon>
        <taxon>Eimeria</taxon>
    </lineage>
</organism>
<feature type="region of interest" description="Disordered" evidence="1">
    <location>
        <begin position="1"/>
        <end position="55"/>
    </location>
</feature>
<feature type="compositionally biased region" description="Gly residues" evidence="1">
    <location>
        <begin position="10"/>
        <end position="43"/>
    </location>
</feature>
<feature type="region of interest" description="Disordered" evidence="1">
    <location>
        <begin position="357"/>
        <end position="393"/>
    </location>
</feature>
<reference evidence="2" key="1">
    <citation type="submission" date="2013-10" db="EMBL/GenBank/DDBJ databases">
        <title>Genomic analysis of the causative agents of coccidiosis in chickens.</title>
        <authorList>
            <person name="Reid A.J."/>
            <person name="Blake D."/>
            <person name="Billington K."/>
            <person name="Browne H."/>
            <person name="Dunn M."/>
            <person name="Hung S."/>
            <person name="Kawahara F."/>
            <person name="Miranda-Saavedra D."/>
            <person name="Mourier T."/>
            <person name="Nagra H."/>
            <person name="Otto T.D."/>
            <person name="Rawlings N."/>
            <person name="Sanchez A."/>
            <person name="Sanders M."/>
            <person name="Subramaniam C."/>
            <person name="Tay Y."/>
            <person name="Dear P."/>
            <person name="Doerig C."/>
            <person name="Gruber A."/>
            <person name="Parkinson J."/>
            <person name="Shirley M."/>
            <person name="Wan K.L."/>
            <person name="Berriman M."/>
            <person name="Tomley F."/>
            <person name="Pain A."/>
        </authorList>
    </citation>
    <scope>NUCLEOTIDE SEQUENCE [LARGE SCALE GENOMIC DNA]</scope>
    <source>
        <strain evidence="2">Houghton</strain>
    </source>
</reference>
<keyword evidence="3" id="KW-1185">Reference proteome</keyword>
<dbReference type="GeneID" id="25270996"/>
<feature type="region of interest" description="Disordered" evidence="1">
    <location>
        <begin position="236"/>
        <end position="255"/>
    </location>
</feature>
<evidence type="ECO:0000313" key="2">
    <source>
        <dbReference type="EMBL" id="CDI78038.1"/>
    </source>
</evidence>
<sequence length="426" mass="46208">MNTTAPFKGQPGGLLGGPLGGPPGGFLGGPPGGFLEGPTGGPLRGPPGANRGHSLSPKAARRLQHLMQQRNIRLFGLAAPCWGPSEASSRSCGVYRQQKETKVCTEKTPEDTSRQTLNSPHFGKKNCEGKQKTEFKTYQQPGGLLGGPLGGPPGGFLGGPPGGFLEGPTGGPLRGPPGANRGHSLSPKAARRLQHLMQQRNIRLFGLAAPCWGPSEASSRSCGVYRQQKETKVCTEKTPEDTSRQTLNSPHFGKKNCEGKQKTEFKTYQQQLLQHLFAPQLRQQQQYQQQLQQEAAAFDCGFVWSPRAAARGLQRPPTAVPSPYRVEDTAAFDAVPKCNALSTFEAFSPQQLLLSSSDDALPQRGPQKGWGPPGYWGPPRRWEPPRAPKNPRLLSREELAGVVERELDFKETEDIMKRQVWGGDEG</sequence>
<accession>U6GFJ4</accession>
<reference evidence="2" key="2">
    <citation type="submission" date="2013-10" db="EMBL/GenBank/DDBJ databases">
        <authorList>
            <person name="Aslett M."/>
        </authorList>
    </citation>
    <scope>NUCLEOTIDE SEQUENCE [LARGE SCALE GENOMIC DNA]</scope>
    <source>
        <strain evidence="2">Houghton</strain>
    </source>
</reference>
<dbReference type="AlphaFoldDB" id="U6GFJ4"/>
<dbReference type="VEuPathDB" id="ToxoDB:EAH_00029260"/>
<protein>
    <submittedName>
        <fullName evidence="2">Uncharacterized protein</fullName>
    </submittedName>
</protein>
<feature type="region of interest" description="Disordered" evidence="1">
    <location>
        <begin position="106"/>
        <end position="127"/>
    </location>
</feature>
<dbReference type="Proteomes" id="UP000018050">
    <property type="component" value="Unassembled WGS sequence"/>
</dbReference>
<proteinExistence type="predicted"/>
<feature type="compositionally biased region" description="Low complexity" evidence="1">
    <location>
        <begin position="357"/>
        <end position="370"/>
    </location>
</feature>
<dbReference type="EMBL" id="HG670792">
    <property type="protein sequence ID" value="CDI78038.1"/>
    <property type="molecule type" value="Genomic_DNA"/>
</dbReference>
<name>U6GFJ4_EIMAC</name>
<evidence type="ECO:0000313" key="3">
    <source>
        <dbReference type="Proteomes" id="UP000018050"/>
    </source>
</evidence>
<evidence type="ECO:0000256" key="1">
    <source>
        <dbReference type="SAM" id="MobiDB-lite"/>
    </source>
</evidence>